<comment type="caution">
    <text evidence="1">The sequence shown here is derived from an EMBL/GenBank/DDBJ whole genome shotgun (WGS) entry which is preliminary data.</text>
</comment>
<evidence type="ECO:0000313" key="1">
    <source>
        <dbReference type="EMBL" id="GIY38744.1"/>
    </source>
</evidence>
<sequence length="101" mass="11507">MGSTIRRKAKSSFYNYADNTRPDYPKGKDREKPLLSHLELGGTYEKLGPYAIRQQPNGRINSQKLPHLHCFECEKKQLRVASNAVGAICKSTCKLHFQSVR</sequence>
<dbReference type="AlphaFoldDB" id="A0AAV4SZC7"/>
<keyword evidence="2" id="KW-1185">Reference proteome</keyword>
<evidence type="ECO:0000313" key="2">
    <source>
        <dbReference type="Proteomes" id="UP001054945"/>
    </source>
</evidence>
<proteinExistence type="predicted"/>
<reference evidence="1 2" key="1">
    <citation type="submission" date="2021-06" db="EMBL/GenBank/DDBJ databases">
        <title>Caerostris extrusa draft genome.</title>
        <authorList>
            <person name="Kono N."/>
            <person name="Arakawa K."/>
        </authorList>
    </citation>
    <scope>NUCLEOTIDE SEQUENCE [LARGE SCALE GENOMIC DNA]</scope>
</reference>
<protein>
    <submittedName>
        <fullName evidence="1">Uncharacterized protein</fullName>
    </submittedName>
</protein>
<accession>A0AAV4SZC7</accession>
<organism evidence="1 2">
    <name type="scientific">Caerostris extrusa</name>
    <name type="common">Bark spider</name>
    <name type="synonym">Caerostris bankana</name>
    <dbReference type="NCBI Taxonomy" id="172846"/>
    <lineage>
        <taxon>Eukaryota</taxon>
        <taxon>Metazoa</taxon>
        <taxon>Ecdysozoa</taxon>
        <taxon>Arthropoda</taxon>
        <taxon>Chelicerata</taxon>
        <taxon>Arachnida</taxon>
        <taxon>Araneae</taxon>
        <taxon>Araneomorphae</taxon>
        <taxon>Entelegynae</taxon>
        <taxon>Araneoidea</taxon>
        <taxon>Araneidae</taxon>
        <taxon>Caerostris</taxon>
    </lineage>
</organism>
<dbReference type="Proteomes" id="UP001054945">
    <property type="component" value="Unassembled WGS sequence"/>
</dbReference>
<dbReference type="EMBL" id="BPLR01010351">
    <property type="protein sequence ID" value="GIY38744.1"/>
    <property type="molecule type" value="Genomic_DNA"/>
</dbReference>
<name>A0AAV4SZC7_CAEEX</name>
<gene>
    <name evidence="1" type="ORF">CEXT_696831</name>
</gene>